<keyword evidence="8 14" id="KW-1133">Transmembrane helix</keyword>
<evidence type="ECO:0000256" key="7">
    <source>
        <dbReference type="ARBA" id="ARBA00022725"/>
    </source>
</evidence>
<dbReference type="PANTHER" id="PTHR10459:SF60">
    <property type="entry name" value="POLY [ADP-RIBOSE] POLYMERASE 2"/>
    <property type="match status" value="1"/>
</dbReference>
<keyword evidence="17" id="KW-1185">Reference proteome</keyword>
<keyword evidence="7" id="KW-0552">Olfaction</keyword>
<dbReference type="GO" id="GO:1990404">
    <property type="term" value="F:NAD+-protein mono-ADP-ribosyltransferase activity"/>
    <property type="evidence" value="ECO:0007669"/>
    <property type="project" value="TreeGrafter"/>
</dbReference>
<dbReference type="Proteomes" id="UP000037510">
    <property type="component" value="Unassembled WGS sequence"/>
</dbReference>
<dbReference type="GO" id="GO:0005730">
    <property type="term" value="C:nucleolus"/>
    <property type="evidence" value="ECO:0007669"/>
    <property type="project" value="TreeGrafter"/>
</dbReference>
<evidence type="ECO:0000256" key="2">
    <source>
        <dbReference type="ARBA" id="ARBA00012020"/>
    </source>
</evidence>
<dbReference type="EC" id="2.4.2.30" evidence="2"/>
<dbReference type="InterPro" id="IPR050800">
    <property type="entry name" value="ARTD/PARP"/>
</dbReference>
<evidence type="ECO:0000256" key="12">
    <source>
        <dbReference type="ARBA" id="ARBA00023224"/>
    </source>
</evidence>
<dbReference type="PROSITE" id="PS51977">
    <property type="entry name" value="WGR"/>
    <property type="match status" value="1"/>
</dbReference>
<dbReference type="AlphaFoldDB" id="A0A0L7KJA8"/>
<keyword evidence="9" id="KW-0520">NAD</keyword>
<dbReference type="EMBL" id="JTDY01009489">
    <property type="protein sequence ID" value="KOB63422.1"/>
    <property type="molecule type" value="Genomic_DNA"/>
</dbReference>
<dbReference type="InterPro" id="IPR004117">
    <property type="entry name" value="7tm6_olfct_rcpt"/>
</dbReference>
<evidence type="ECO:0000256" key="1">
    <source>
        <dbReference type="ARBA" id="ARBA00004141"/>
    </source>
</evidence>
<dbReference type="InterPro" id="IPR008893">
    <property type="entry name" value="WGR_domain"/>
</dbReference>
<dbReference type="InterPro" id="IPR036930">
    <property type="entry name" value="WGR_dom_sf"/>
</dbReference>
<protein>
    <recommendedName>
        <fullName evidence="2">NAD(+) ADP-ribosyltransferase</fullName>
        <ecNumber evidence="2">2.4.2.30</ecNumber>
    </recommendedName>
</protein>
<evidence type="ECO:0000256" key="10">
    <source>
        <dbReference type="ARBA" id="ARBA00023136"/>
    </source>
</evidence>
<evidence type="ECO:0000256" key="11">
    <source>
        <dbReference type="ARBA" id="ARBA00023170"/>
    </source>
</evidence>
<dbReference type="GO" id="GO:0004984">
    <property type="term" value="F:olfactory receptor activity"/>
    <property type="evidence" value="ECO:0007669"/>
    <property type="project" value="InterPro"/>
</dbReference>
<dbReference type="GO" id="GO:0003950">
    <property type="term" value="F:NAD+ poly-ADP-ribosyltransferase activity"/>
    <property type="evidence" value="ECO:0007669"/>
    <property type="project" value="UniProtKB-EC"/>
</dbReference>
<evidence type="ECO:0000256" key="8">
    <source>
        <dbReference type="ARBA" id="ARBA00022989"/>
    </source>
</evidence>
<evidence type="ECO:0000313" key="17">
    <source>
        <dbReference type="Proteomes" id="UP000037510"/>
    </source>
</evidence>
<dbReference type="GO" id="GO:0007165">
    <property type="term" value="P:signal transduction"/>
    <property type="evidence" value="ECO:0007669"/>
    <property type="project" value="UniProtKB-KW"/>
</dbReference>
<dbReference type="CDD" id="cd08001">
    <property type="entry name" value="WGR_PARP1_like"/>
    <property type="match status" value="1"/>
</dbReference>
<keyword evidence="3" id="KW-0716">Sensory transduction</keyword>
<dbReference type="STRING" id="104452.A0A0L7KJA8"/>
<evidence type="ECO:0000256" key="13">
    <source>
        <dbReference type="ARBA" id="ARBA00033987"/>
    </source>
</evidence>
<evidence type="ECO:0000256" key="9">
    <source>
        <dbReference type="ARBA" id="ARBA00023027"/>
    </source>
</evidence>
<comment type="catalytic activity">
    <reaction evidence="13">
        <text>NAD(+) + (ADP-D-ribosyl)n-acceptor = nicotinamide + (ADP-D-ribosyl)n+1-acceptor + H(+).</text>
        <dbReference type="EC" id="2.4.2.30"/>
    </reaction>
</comment>
<evidence type="ECO:0000256" key="5">
    <source>
        <dbReference type="ARBA" id="ARBA00022679"/>
    </source>
</evidence>
<feature type="transmembrane region" description="Helical" evidence="14">
    <location>
        <begin position="37"/>
        <end position="55"/>
    </location>
</feature>
<organism evidence="16 17">
    <name type="scientific">Operophtera brumata</name>
    <name type="common">Winter moth</name>
    <name type="synonym">Phalaena brumata</name>
    <dbReference type="NCBI Taxonomy" id="104452"/>
    <lineage>
        <taxon>Eukaryota</taxon>
        <taxon>Metazoa</taxon>
        <taxon>Ecdysozoa</taxon>
        <taxon>Arthropoda</taxon>
        <taxon>Hexapoda</taxon>
        <taxon>Insecta</taxon>
        <taxon>Pterygota</taxon>
        <taxon>Neoptera</taxon>
        <taxon>Endopterygota</taxon>
        <taxon>Lepidoptera</taxon>
        <taxon>Glossata</taxon>
        <taxon>Ditrysia</taxon>
        <taxon>Geometroidea</taxon>
        <taxon>Geometridae</taxon>
        <taxon>Larentiinae</taxon>
        <taxon>Operophtera</taxon>
    </lineage>
</organism>
<dbReference type="PANTHER" id="PTHR10459">
    <property type="entry name" value="DNA LIGASE"/>
    <property type="match status" value="1"/>
</dbReference>
<evidence type="ECO:0000259" key="15">
    <source>
        <dbReference type="PROSITE" id="PS51977"/>
    </source>
</evidence>
<keyword evidence="5" id="KW-0808">Transferase</keyword>
<dbReference type="GO" id="GO:0016020">
    <property type="term" value="C:membrane"/>
    <property type="evidence" value="ECO:0007669"/>
    <property type="project" value="UniProtKB-SubCell"/>
</dbReference>
<feature type="transmembrane region" description="Helical" evidence="14">
    <location>
        <begin position="61"/>
        <end position="88"/>
    </location>
</feature>
<reference evidence="16 17" key="1">
    <citation type="journal article" date="2015" name="Genome Biol. Evol.">
        <title>The genome of winter moth (Operophtera brumata) provides a genomic perspective on sexual dimorphism and phenology.</title>
        <authorList>
            <person name="Derks M.F."/>
            <person name="Smit S."/>
            <person name="Salis L."/>
            <person name="Schijlen E."/>
            <person name="Bossers A."/>
            <person name="Mateman C."/>
            <person name="Pijl A.S."/>
            <person name="de Ridder D."/>
            <person name="Groenen M.A."/>
            <person name="Visser M.E."/>
            <person name="Megens H.J."/>
        </authorList>
    </citation>
    <scope>NUCLEOTIDE SEQUENCE [LARGE SCALE GENOMIC DNA]</scope>
    <source>
        <strain evidence="16">WM2013NL</strain>
        <tissue evidence="16">Head and thorax</tissue>
    </source>
</reference>
<evidence type="ECO:0000256" key="6">
    <source>
        <dbReference type="ARBA" id="ARBA00022692"/>
    </source>
</evidence>
<keyword evidence="6 14" id="KW-0812">Transmembrane</keyword>
<proteinExistence type="predicted"/>
<evidence type="ECO:0000256" key="4">
    <source>
        <dbReference type="ARBA" id="ARBA00022676"/>
    </source>
</evidence>
<name>A0A0L7KJA8_OPEBR</name>
<sequence length="360" mass="41390">MGCLIRNANTSASLSLTALKLVGFWAPDGLRGDGRRLYSCYTAFSFMFLLGLYLQKLFYGTYLIIQVIDLFLIWGDLPLMTGTAFLLFTNLAQAAKIFNILSRRPLIQSIIDDANRVLTGVETAEAKEIVKRCNRETTLQQCLYFTLTVITTIGWATSAENNQLPLRAWYPYDTSKSPAYELTYIHQVTALFIAAYLNVGKDTLQMLTPEQEQLTRTRLRECVREHQIALEAVEQLQACFSAPTFAQFTVSLIIICDEAHVYKDYDDTKYTVTLCQTDVVAQKNSYYKLQVLERDDKKKYYLFRSWGRIGTKIGGHKLEDCRSAEDAVQQFENLYMEKTENPWECRDMFEKLYPSKDFVS</sequence>
<dbReference type="SUPFAM" id="SSF142921">
    <property type="entry name" value="WGR domain-like"/>
    <property type="match status" value="1"/>
</dbReference>
<gene>
    <name evidence="16" type="ORF">OBRU01_21983</name>
</gene>
<dbReference type="GO" id="GO:0005549">
    <property type="term" value="F:odorant binding"/>
    <property type="evidence" value="ECO:0007669"/>
    <property type="project" value="InterPro"/>
</dbReference>
<keyword evidence="4" id="KW-0328">Glycosyltransferase</keyword>
<dbReference type="GO" id="GO:0070212">
    <property type="term" value="P:protein poly-ADP-ribosylation"/>
    <property type="evidence" value="ECO:0007669"/>
    <property type="project" value="TreeGrafter"/>
</dbReference>
<dbReference type="SMART" id="SM00773">
    <property type="entry name" value="WGR"/>
    <property type="match status" value="1"/>
</dbReference>
<evidence type="ECO:0000313" key="16">
    <source>
        <dbReference type="EMBL" id="KOB63422.1"/>
    </source>
</evidence>
<dbReference type="GO" id="GO:0006302">
    <property type="term" value="P:double-strand break repair"/>
    <property type="evidence" value="ECO:0007669"/>
    <property type="project" value="TreeGrafter"/>
</dbReference>
<keyword evidence="12" id="KW-0807">Transducer</keyword>
<evidence type="ECO:0000256" key="14">
    <source>
        <dbReference type="SAM" id="Phobius"/>
    </source>
</evidence>
<accession>A0A0L7KJA8</accession>
<evidence type="ECO:0000256" key="3">
    <source>
        <dbReference type="ARBA" id="ARBA00022606"/>
    </source>
</evidence>
<comment type="subcellular location">
    <subcellularLocation>
        <location evidence="1">Membrane</location>
        <topology evidence="1">Multi-pass membrane protein</topology>
    </subcellularLocation>
</comment>
<keyword evidence="11 16" id="KW-0675">Receptor</keyword>
<dbReference type="Pfam" id="PF05406">
    <property type="entry name" value="WGR"/>
    <property type="match status" value="1"/>
</dbReference>
<dbReference type="Pfam" id="PF02949">
    <property type="entry name" value="7tm_6"/>
    <property type="match status" value="2"/>
</dbReference>
<keyword evidence="10 14" id="KW-0472">Membrane</keyword>
<feature type="domain" description="WGR" evidence="15">
    <location>
        <begin position="258"/>
        <end position="357"/>
    </location>
</feature>
<comment type="caution">
    <text evidence="16">The sequence shown here is derived from an EMBL/GenBank/DDBJ whole genome shotgun (WGS) entry which is preliminary data.</text>
</comment>
<feature type="transmembrane region" description="Helical" evidence="14">
    <location>
        <begin position="142"/>
        <end position="159"/>
    </location>
</feature>